<evidence type="ECO:0000259" key="2">
    <source>
        <dbReference type="PROSITE" id="PS50055"/>
    </source>
</evidence>
<dbReference type="Pfam" id="PF00102">
    <property type="entry name" value="Y_phosphatase"/>
    <property type="match status" value="1"/>
</dbReference>
<dbReference type="EMBL" id="AB289919">
    <property type="protein sequence ID" value="BAF45479.1"/>
    <property type="molecule type" value="Genomic_DNA"/>
</dbReference>
<accession>A2PZQ7</accession>
<dbReference type="Proteomes" id="UP000203987">
    <property type="component" value="Genome"/>
</dbReference>
<dbReference type="GeneID" id="5179539"/>
<dbReference type="InterPro" id="IPR050348">
    <property type="entry name" value="Protein-Tyr_Phosphatase"/>
</dbReference>
<name>A2PZQ7_9VIRU</name>
<dbReference type="GO" id="GO:0004725">
    <property type="term" value="F:protein tyrosine phosphatase activity"/>
    <property type="evidence" value="ECO:0007669"/>
    <property type="project" value="InterPro"/>
</dbReference>
<dbReference type="Gene3D" id="3.90.190.10">
    <property type="entry name" value="Protein tyrosine phosphatase superfamily"/>
    <property type="match status" value="1"/>
</dbReference>
<dbReference type="InterPro" id="IPR000242">
    <property type="entry name" value="PTP_cat"/>
</dbReference>
<evidence type="ECO:0000313" key="4">
    <source>
        <dbReference type="Proteomes" id="UP000203987"/>
    </source>
</evidence>
<organism evidence="3 4">
    <name type="scientific">Ichnoviriform fumiferanae</name>
    <dbReference type="NCBI Taxonomy" id="419435"/>
    <lineage>
        <taxon>Viruses</taxon>
        <taxon>Viruses incertae sedis</taxon>
        <taxon>Polydnaviriformidae</taxon>
        <taxon>Ichnoviriform</taxon>
    </lineage>
</organism>
<dbReference type="PANTHER" id="PTHR19134">
    <property type="entry name" value="RECEPTOR-TYPE TYROSINE-PROTEIN PHOSPHATASE"/>
    <property type="match status" value="1"/>
</dbReference>
<evidence type="ECO:0000313" key="3">
    <source>
        <dbReference type="EMBL" id="BAF45479.1"/>
    </source>
</evidence>
<dbReference type="SMART" id="SM00194">
    <property type="entry name" value="PTPc"/>
    <property type="match status" value="1"/>
</dbReference>
<dbReference type="KEGG" id="vg:5179539"/>
<dbReference type="InterPro" id="IPR029021">
    <property type="entry name" value="Prot-tyrosine_phosphatase-like"/>
</dbReference>
<dbReference type="InterPro" id="IPR003595">
    <property type="entry name" value="Tyr_Pase_cat"/>
</dbReference>
<dbReference type="RefSeq" id="YP_001029351.1">
    <property type="nucleotide sequence ID" value="NC_008852.1"/>
</dbReference>
<feature type="domain" description="Tyrosine-protein phosphatase" evidence="2">
    <location>
        <begin position="39"/>
        <end position="275"/>
    </location>
</feature>
<proteinExistence type="inferred from homology"/>
<reference evidence="3 4" key="1">
    <citation type="journal article" date="2007" name="J. Virol.">
        <title>Genomic and morphological features of a banchine polydnavirus: comparison with bracoviruses and ichnoviruses.</title>
        <authorList>
            <person name="Lapointe R."/>
            <person name="Tanaka K."/>
            <person name="Barney W.E."/>
            <person name="Whitfield J.B."/>
            <person name="Banks J.C."/>
            <person name="Beliveau C."/>
            <person name="Stoltz D."/>
            <person name="Webb B.A."/>
            <person name="Cusson M."/>
        </authorList>
    </citation>
    <scope>NUCLEOTIDE SEQUENCE [LARGE SCALE GENOMIC DNA]</scope>
</reference>
<dbReference type="PRINTS" id="PR00700">
    <property type="entry name" value="PRTYPHPHTASE"/>
</dbReference>
<dbReference type="SMART" id="SM00404">
    <property type="entry name" value="PTPc_motif"/>
    <property type="match status" value="1"/>
</dbReference>
<sequence length="275" mass="31985">MTSLKKIILKGMKRFLRKKKISIPMYPNGLETAKAFVKPKNQLKNRRLDAPCWDDTRVVLSKVGRSSSSDYIHANWVDGHKKEKMFIATQAPMANTVNDFLAMVSQNSCRYIIVLTKIMENGVEKCFPYWPTEENMEVVTQHWALKFELKSLGLDIQKYVLSLSPYRGQQKHQTIILYHYTNWPENRSPQSTEEFSKFLYTTKIWRGSSSNLNNDFEAPIVVHGSDGINRTVQYCTYYNIADMIEDKEYSFTKEQAVSVMNNITMMRYSEIAILN</sequence>
<comment type="similarity">
    <text evidence="1">Belongs to the protein-tyrosine phosphatase family.</text>
</comment>
<dbReference type="PANTHER" id="PTHR19134:SF449">
    <property type="entry name" value="TYROSINE-PROTEIN PHOSPHATASE 1"/>
    <property type="match status" value="1"/>
</dbReference>
<evidence type="ECO:0000256" key="1">
    <source>
        <dbReference type="ARBA" id="ARBA00009580"/>
    </source>
</evidence>
<dbReference type="CDD" id="cd00047">
    <property type="entry name" value="PTPc"/>
    <property type="match status" value="1"/>
</dbReference>
<dbReference type="SUPFAM" id="SSF52799">
    <property type="entry name" value="(Phosphotyrosine protein) phosphatases II"/>
    <property type="match status" value="1"/>
</dbReference>
<protein>
    <submittedName>
        <fullName evidence="3">GfV-B7-ORF1</fullName>
    </submittedName>
</protein>
<dbReference type="PROSITE" id="PS50055">
    <property type="entry name" value="TYR_PHOSPHATASE_PTP"/>
    <property type="match status" value="1"/>
</dbReference>